<dbReference type="RefSeq" id="WP_191991822.1">
    <property type="nucleotide sequence ID" value="NZ_CP043538.1"/>
</dbReference>
<sequence length="268" mass="29394">MRPTVMFLLLPLAVVAGIGQSEIKRRFFSSDNINEQSHVISYSDVYPAVDPNASTLYAQITNENINATCVEAKFEDFCEGKNVIFHKKFSVNNDGSSSYLTNDAVGTDDPYLNFHFQKPINALYDGAEIEIYGKIKKVSGRFFTVSDSRIVRLIKTKKQLQDAESAKQAQLDADIAANLKSFRQACYDAYSAAPVGAARLACVKPAASVRSEPGSNSHVEEKDPADHVIVSDGASHRPSTPTLHSAKIPVGELKRETTDQHKSTHARS</sequence>
<dbReference type="AlphaFoldDB" id="A0A6B9FM72"/>
<evidence type="ECO:0000313" key="2">
    <source>
        <dbReference type="EMBL" id="QGY03643.1"/>
    </source>
</evidence>
<protein>
    <submittedName>
        <fullName evidence="2">Uncharacterized protein</fullName>
    </submittedName>
</protein>
<evidence type="ECO:0000313" key="3">
    <source>
        <dbReference type="Proteomes" id="UP000012488"/>
    </source>
</evidence>
<dbReference type="Proteomes" id="UP000012488">
    <property type="component" value="Chromosome"/>
</dbReference>
<reference evidence="2 3" key="1">
    <citation type="journal article" date="2012" name="Genet. Mol. Biol.">
        <title>Analysis of 16S rRNA and mxaF genes revealing insights into Methylobacterium niche-specific plant association.</title>
        <authorList>
            <person name="Dourado M.N."/>
            <person name="Andreote F.D."/>
            <person name="Dini-Andreote F."/>
            <person name="Conti R."/>
            <person name="Araujo J.M."/>
            <person name="Araujo W.L."/>
        </authorList>
    </citation>
    <scope>NUCLEOTIDE SEQUENCE [LARGE SCALE GENOMIC DNA]</scope>
    <source>
        <strain evidence="2 3">SR1.6/6</strain>
    </source>
</reference>
<dbReference type="EMBL" id="CP043538">
    <property type="protein sequence ID" value="QGY03643.1"/>
    <property type="molecule type" value="Genomic_DNA"/>
</dbReference>
<name>A0A6B9FM72_9HYPH</name>
<gene>
    <name evidence="2" type="ORF">MMSR116_18410</name>
</gene>
<proteinExistence type="predicted"/>
<evidence type="ECO:0000256" key="1">
    <source>
        <dbReference type="SAM" id="MobiDB-lite"/>
    </source>
</evidence>
<organism evidence="2 3">
    <name type="scientific">Methylobacterium mesophilicum SR1.6/6</name>
    <dbReference type="NCBI Taxonomy" id="908290"/>
    <lineage>
        <taxon>Bacteria</taxon>
        <taxon>Pseudomonadati</taxon>
        <taxon>Pseudomonadota</taxon>
        <taxon>Alphaproteobacteria</taxon>
        <taxon>Hyphomicrobiales</taxon>
        <taxon>Methylobacteriaceae</taxon>
        <taxon>Methylobacterium</taxon>
    </lineage>
</organism>
<feature type="region of interest" description="Disordered" evidence="1">
    <location>
        <begin position="209"/>
        <end position="268"/>
    </location>
</feature>
<accession>A0A6B9FM72</accession>
<reference evidence="2 3" key="2">
    <citation type="journal article" date="2013" name="Genome Announc.">
        <title>Draft Genome Sequence of Methylobacterium mesophilicum Strain SR1.6/6, Isolated from Citrus sinensis.</title>
        <authorList>
            <person name="Marinho Almeida D."/>
            <person name="Dini-Andreote F."/>
            <person name="Camargo Neves A.A."/>
            <person name="Juca Ramos R.T."/>
            <person name="Andreote F.D."/>
            <person name="Carneiro A.R."/>
            <person name="Oliveira de Souza Lima A."/>
            <person name="Caracciolo Gomes de Sa P.H."/>
            <person name="Ribeiro Barbosa M.S."/>
            <person name="Araujo W.L."/>
            <person name="Silva A."/>
        </authorList>
    </citation>
    <scope>NUCLEOTIDE SEQUENCE [LARGE SCALE GENOMIC DNA]</scope>
    <source>
        <strain evidence="2 3">SR1.6/6</strain>
    </source>
</reference>
<feature type="compositionally biased region" description="Basic and acidic residues" evidence="1">
    <location>
        <begin position="252"/>
        <end position="262"/>
    </location>
</feature>
<dbReference type="KEGG" id="mmes:MMSR116_18410"/>